<dbReference type="SUPFAM" id="SSF52058">
    <property type="entry name" value="L domain-like"/>
    <property type="match status" value="1"/>
</dbReference>
<dbReference type="Proteomes" id="UP000019132">
    <property type="component" value="Unassembled WGS sequence"/>
</dbReference>
<accession>K3X7J6</accession>
<dbReference type="HOGENOM" id="CLU_035198_0_1_1"/>
<keyword evidence="2" id="KW-1185">Reference proteome</keyword>
<reference evidence="2" key="2">
    <citation type="submission" date="2010-04" db="EMBL/GenBank/DDBJ databases">
        <authorList>
            <person name="Buell R."/>
            <person name="Hamilton J."/>
            <person name="Hostetler J."/>
        </authorList>
    </citation>
    <scope>NUCLEOTIDE SEQUENCE [LARGE SCALE GENOMIC DNA]</scope>
    <source>
        <strain evidence="2">DAOM:BR144</strain>
    </source>
</reference>
<dbReference type="VEuPathDB" id="FungiDB:PYU1_G013168"/>
<organism evidence="1 2">
    <name type="scientific">Globisporangium ultimum (strain ATCC 200006 / CBS 805.95 / DAOM BR144)</name>
    <name type="common">Pythium ultimum</name>
    <dbReference type="NCBI Taxonomy" id="431595"/>
    <lineage>
        <taxon>Eukaryota</taxon>
        <taxon>Sar</taxon>
        <taxon>Stramenopiles</taxon>
        <taxon>Oomycota</taxon>
        <taxon>Peronosporomycetes</taxon>
        <taxon>Pythiales</taxon>
        <taxon>Pythiaceae</taxon>
        <taxon>Globisporangium</taxon>
    </lineage>
</organism>
<dbReference type="Gene3D" id="3.80.10.10">
    <property type="entry name" value="Ribonuclease Inhibitor"/>
    <property type="match status" value="1"/>
</dbReference>
<dbReference type="InterPro" id="IPR032675">
    <property type="entry name" value="LRR_dom_sf"/>
</dbReference>
<name>K3X7J6_GLOUD</name>
<dbReference type="InterPro" id="IPR001611">
    <property type="entry name" value="Leu-rich_rpt"/>
</dbReference>
<reference evidence="1" key="3">
    <citation type="submission" date="2015-02" db="UniProtKB">
        <authorList>
            <consortium name="EnsemblProtists"/>
        </authorList>
    </citation>
    <scope>IDENTIFICATION</scope>
    <source>
        <strain evidence="1">DAOM BR144</strain>
    </source>
</reference>
<evidence type="ECO:0000313" key="2">
    <source>
        <dbReference type="Proteomes" id="UP000019132"/>
    </source>
</evidence>
<proteinExistence type="predicted"/>
<evidence type="ECO:0000313" key="1">
    <source>
        <dbReference type="EnsemblProtists" id="PYU1_T013195"/>
    </source>
</evidence>
<reference evidence="2" key="1">
    <citation type="journal article" date="2010" name="Genome Biol.">
        <title>Genome sequence of the necrotrophic plant pathogen Pythium ultimum reveals original pathogenicity mechanisms and effector repertoire.</title>
        <authorList>
            <person name="Levesque C.A."/>
            <person name="Brouwer H."/>
            <person name="Cano L."/>
            <person name="Hamilton J.P."/>
            <person name="Holt C."/>
            <person name="Huitema E."/>
            <person name="Raffaele S."/>
            <person name="Robideau G.P."/>
            <person name="Thines M."/>
            <person name="Win J."/>
            <person name="Zerillo M.M."/>
            <person name="Beakes G.W."/>
            <person name="Boore J.L."/>
            <person name="Busam D."/>
            <person name="Dumas B."/>
            <person name="Ferriera S."/>
            <person name="Fuerstenberg S.I."/>
            <person name="Gachon C.M."/>
            <person name="Gaulin E."/>
            <person name="Govers F."/>
            <person name="Grenville-Briggs L."/>
            <person name="Horner N."/>
            <person name="Hostetler J."/>
            <person name="Jiang R.H."/>
            <person name="Johnson J."/>
            <person name="Krajaejun T."/>
            <person name="Lin H."/>
            <person name="Meijer H.J."/>
            <person name="Moore B."/>
            <person name="Morris P."/>
            <person name="Phuntmart V."/>
            <person name="Puiu D."/>
            <person name="Shetty J."/>
            <person name="Stajich J.E."/>
            <person name="Tripathy S."/>
            <person name="Wawra S."/>
            <person name="van West P."/>
            <person name="Whitty B.R."/>
            <person name="Coutinho P.M."/>
            <person name="Henrissat B."/>
            <person name="Martin F."/>
            <person name="Thomas P.D."/>
            <person name="Tyler B.M."/>
            <person name="De Vries R.P."/>
            <person name="Kamoun S."/>
            <person name="Yandell M."/>
            <person name="Tisserat N."/>
            <person name="Buell C.R."/>
        </authorList>
    </citation>
    <scope>NUCLEOTIDE SEQUENCE</scope>
    <source>
        <strain evidence="2">DAOM:BR144</strain>
    </source>
</reference>
<sequence length="204" mass="21782">MATPRALSNAQRIVLSDTGDTRACVTTTNTLTFDCDGACDAFSPCIATTDASTVLSPSEASARAPNCTLTCFQMSSTAPETYDRFVFLVPFGANATTTGSNRDGRNDTSLFPSESNDVVQRVDTLTLPNTTFYVYELLGSVLEMAGNLSTMLPPNVSRLMLQNARLASIPTGLSELKKLETLSLNRNGITSVDSSDGFMSLHVL</sequence>
<protein>
    <submittedName>
        <fullName evidence="1">Uncharacterized protein</fullName>
    </submittedName>
</protein>
<dbReference type="EMBL" id="GL376577">
    <property type="status" value="NOT_ANNOTATED_CDS"/>
    <property type="molecule type" value="Genomic_DNA"/>
</dbReference>
<dbReference type="AlphaFoldDB" id="K3X7J6"/>
<dbReference type="EnsemblProtists" id="PYU1_T013195">
    <property type="protein sequence ID" value="PYU1_T013195"/>
    <property type="gene ID" value="PYU1_G013168"/>
</dbReference>
<dbReference type="InParanoid" id="K3X7J6"/>
<dbReference type="PROSITE" id="PS51450">
    <property type="entry name" value="LRR"/>
    <property type="match status" value="1"/>
</dbReference>